<dbReference type="PROSITE" id="PS51257">
    <property type="entry name" value="PROKAR_LIPOPROTEIN"/>
    <property type="match status" value="1"/>
</dbReference>
<dbReference type="PANTHER" id="PTHR24166:SF48">
    <property type="entry name" value="PROTEIN VAPYRIN"/>
    <property type="match status" value="1"/>
</dbReference>
<evidence type="ECO:0000313" key="4">
    <source>
        <dbReference type="EMBL" id="ROO85414.1"/>
    </source>
</evidence>
<organism evidence="4 5">
    <name type="scientific">Actinocorallia herbida</name>
    <dbReference type="NCBI Taxonomy" id="58109"/>
    <lineage>
        <taxon>Bacteria</taxon>
        <taxon>Bacillati</taxon>
        <taxon>Actinomycetota</taxon>
        <taxon>Actinomycetes</taxon>
        <taxon>Streptosporangiales</taxon>
        <taxon>Thermomonosporaceae</taxon>
        <taxon>Actinocorallia</taxon>
    </lineage>
</organism>
<dbReference type="Proteomes" id="UP000272400">
    <property type="component" value="Unassembled WGS sequence"/>
</dbReference>
<dbReference type="Pfam" id="PF12796">
    <property type="entry name" value="Ank_2"/>
    <property type="match status" value="1"/>
</dbReference>
<dbReference type="PROSITE" id="PS50297">
    <property type="entry name" value="ANK_REP_REGION"/>
    <property type="match status" value="1"/>
</dbReference>
<dbReference type="InterPro" id="IPR002110">
    <property type="entry name" value="Ankyrin_rpt"/>
</dbReference>
<comment type="caution">
    <text evidence="4">The sequence shown here is derived from an EMBL/GenBank/DDBJ whole genome shotgun (WGS) entry which is preliminary data.</text>
</comment>
<dbReference type="OrthoDB" id="9812708at2"/>
<evidence type="ECO:0000256" key="3">
    <source>
        <dbReference type="PROSITE-ProRule" id="PRU00023"/>
    </source>
</evidence>
<reference evidence="4 5" key="1">
    <citation type="submission" date="2018-11" db="EMBL/GenBank/DDBJ databases">
        <title>Sequencing the genomes of 1000 actinobacteria strains.</title>
        <authorList>
            <person name="Klenk H.-P."/>
        </authorList>
    </citation>
    <scope>NUCLEOTIDE SEQUENCE [LARGE SCALE GENOMIC DNA]</scope>
    <source>
        <strain evidence="4 5">DSM 44254</strain>
    </source>
</reference>
<feature type="repeat" description="ANK" evidence="3">
    <location>
        <begin position="157"/>
        <end position="194"/>
    </location>
</feature>
<evidence type="ECO:0000256" key="1">
    <source>
        <dbReference type="ARBA" id="ARBA00022737"/>
    </source>
</evidence>
<dbReference type="InterPro" id="IPR050889">
    <property type="entry name" value="Dendritic_Spine_Reg/Scaffold"/>
</dbReference>
<gene>
    <name evidence="4" type="ORF">EDD29_2958</name>
</gene>
<accession>A0A3N1CVX9</accession>
<dbReference type="SMART" id="SM00248">
    <property type="entry name" value="ANK"/>
    <property type="match status" value="4"/>
</dbReference>
<proteinExistence type="predicted"/>
<dbReference type="EMBL" id="RJKE01000001">
    <property type="protein sequence ID" value="ROO85414.1"/>
    <property type="molecule type" value="Genomic_DNA"/>
</dbReference>
<name>A0A3N1CVX9_9ACTN</name>
<keyword evidence="1" id="KW-0677">Repeat</keyword>
<dbReference type="RefSeq" id="WP_123664925.1">
    <property type="nucleotide sequence ID" value="NZ_RJKE01000001.1"/>
</dbReference>
<evidence type="ECO:0000256" key="2">
    <source>
        <dbReference type="ARBA" id="ARBA00023043"/>
    </source>
</evidence>
<dbReference type="InterPro" id="IPR036770">
    <property type="entry name" value="Ankyrin_rpt-contain_sf"/>
</dbReference>
<evidence type="ECO:0000313" key="5">
    <source>
        <dbReference type="Proteomes" id="UP000272400"/>
    </source>
</evidence>
<feature type="repeat" description="ANK" evidence="3">
    <location>
        <begin position="58"/>
        <end position="90"/>
    </location>
</feature>
<dbReference type="Gene3D" id="1.25.40.20">
    <property type="entry name" value="Ankyrin repeat-containing domain"/>
    <property type="match status" value="1"/>
</dbReference>
<dbReference type="SUPFAM" id="SSF48403">
    <property type="entry name" value="Ankyrin repeat"/>
    <property type="match status" value="1"/>
</dbReference>
<keyword evidence="5" id="KW-1185">Reference proteome</keyword>
<keyword evidence="2 3" id="KW-0040">ANK repeat</keyword>
<dbReference type="PANTHER" id="PTHR24166">
    <property type="entry name" value="ROLLING PEBBLES, ISOFORM B"/>
    <property type="match status" value="1"/>
</dbReference>
<dbReference type="Pfam" id="PF00023">
    <property type="entry name" value="Ank"/>
    <property type="match status" value="1"/>
</dbReference>
<sequence length="221" mass="22870">MGRRAFLASPVALTGCGAAPRNEGSTGVDLLEAAAAGDARAVRVALADGAELEARDPAGRTALLLAATYDRVEAAEALVAAGADPDALDGRHDTPFLVTGVTGSVAMLRTLLPARPDLTIRNRYGGIALIPACERGHVPYVRELLKTAIDVDHVNDLGWTALLEAIILGDGSRPYVEIVTLLIAAGADLSIADDDGITPRRHAEARRQTGIAALLEAAGAR</sequence>
<dbReference type="PROSITE" id="PS50088">
    <property type="entry name" value="ANK_REPEAT"/>
    <property type="match status" value="2"/>
</dbReference>
<dbReference type="AlphaFoldDB" id="A0A3N1CVX9"/>
<protein>
    <submittedName>
        <fullName evidence="4">Uncharacterized protein</fullName>
    </submittedName>
</protein>